<dbReference type="InterPro" id="IPR000719">
    <property type="entry name" value="Prot_kinase_dom"/>
</dbReference>
<proteinExistence type="predicted"/>
<dbReference type="Pfam" id="PF07714">
    <property type="entry name" value="PK_Tyr_Ser-Thr"/>
    <property type="match status" value="1"/>
</dbReference>
<comment type="caution">
    <text evidence="3">The sequence shown here is derived from an EMBL/GenBank/DDBJ whole genome shotgun (WGS) entry which is preliminary data.</text>
</comment>
<dbReference type="AlphaFoldDB" id="A0A397T4J5"/>
<evidence type="ECO:0000313" key="3">
    <source>
        <dbReference type="EMBL" id="RIA91077.1"/>
    </source>
</evidence>
<reference evidence="3 4" key="1">
    <citation type="submission" date="2018-06" db="EMBL/GenBank/DDBJ databases">
        <title>Comparative genomics reveals the genomic features of Rhizophagus irregularis, R. cerebriforme, R. diaphanum and Gigaspora rosea, and their symbiotic lifestyle signature.</title>
        <authorList>
            <person name="Morin E."/>
            <person name="San Clemente H."/>
            <person name="Chen E.C.H."/>
            <person name="De La Providencia I."/>
            <person name="Hainaut M."/>
            <person name="Kuo A."/>
            <person name="Kohler A."/>
            <person name="Murat C."/>
            <person name="Tang N."/>
            <person name="Roy S."/>
            <person name="Loubradou J."/>
            <person name="Henrissat B."/>
            <person name="Grigoriev I.V."/>
            <person name="Corradi N."/>
            <person name="Roux C."/>
            <person name="Martin F.M."/>
        </authorList>
    </citation>
    <scope>NUCLEOTIDE SEQUENCE [LARGE SCALE GENOMIC DNA]</scope>
    <source>
        <strain evidence="3 4">DAOM 227022</strain>
    </source>
</reference>
<feature type="domain" description="Protein kinase" evidence="2">
    <location>
        <begin position="135"/>
        <end position="402"/>
    </location>
</feature>
<accession>A0A397T4J5</accession>
<dbReference type="PROSITE" id="PS50011">
    <property type="entry name" value="PROTEIN_KINASE_DOM"/>
    <property type="match status" value="1"/>
</dbReference>
<dbReference type="InterPro" id="IPR001245">
    <property type="entry name" value="Ser-Thr/Tyr_kinase_cat_dom"/>
</dbReference>
<keyword evidence="3" id="KW-0418">Kinase</keyword>
<dbReference type="Gene3D" id="1.10.510.10">
    <property type="entry name" value="Transferase(Phosphotransferase) domain 1"/>
    <property type="match status" value="1"/>
</dbReference>
<evidence type="ECO:0000313" key="4">
    <source>
        <dbReference type="Proteomes" id="UP000265703"/>
    </source>
</evidence>
<feature type="region of interest" description="Disordered" evidence="1">
    <location>
        <begin position="435"/>
        <end position="454"/>
    </location>
</feature>
<dbReference type="GO" id="GO:0004674">
    <property type="term" value="F:protein serine/threonine kinase activity"/>
    <property type="evidence" value="ECO:0007669"/>
    <property type="project" value="TreeGrafter"/>
</dbReference>
<dbReference type="SUPFAM" id="SSF56112">
    <property type="entry name" value="Protein kinase-like (PK-like)"/>
    <property type="match status" value="1"/>
</dbReference>
<dbReference type="InterPro" id="IPR011009">
    <property type="entry name" value="Kinase-like_dom_sf"/>
</dbReference>
<evidence type="ECO:0000259" key="2">
    <source>
        <dbReference type="PROSITE" id="PS50011"/>
    </source>
</evidence>
<evidence type="ECO:0000256" key="1">
    <source>
        <dbReference type="SAM" id="MobiDB-lite"/>
    </source>
</evidence>
<dbReference type="EMBL" id="QKYT01000163">
    <property type="protein sequence ID" value="RIA91077.1"/>
    <property type="molecule type" value="Genomic_DNA"/>
</dbReference>
<dbReference type="Proteomes" id="UP000265703">
    <property type="component" value="Unassembled WGS sequence"/>
</dbReference>
<sequence>MADIRIEFVTAAINRVVALSDYDNDFDKVYEFQKQTILDDESLTIDEKTKATEFLAVLFDYQKVLLNKGSKRICENCSMECLATLFCEFCVRTYLKNNFSNWSSGNNDIDNLIQQCQIETISTNNIIEWIPYNNLQDIKYMTKGGCSEIYTAIWINGRFNEWDSKEKQLRRGGSIKVILKKLENIENANRSWIDEAKSHLTLGNKHALIIKCFGLTQDPSNGDYMLVMNLMDMDLRKYLQHQRTWKEKIIVVYKIIAAIYFIHKNNAIHRDLHSGNILSIGSEWCISDFGFCGPADKPLKSIYGNLPYIAPEVIIGRENTFASDIYSFGILMWEISSGQTPFNNYEHNYDLAMKIVDGMRPKITSAGVPPEYNKLMKQCWDADPLKRPDIDTLLVLITEMWEDSYNEYTNEFNNTESDNSSQISQTNSSLSSLSTSKLHQFENLPEPKNASEEQEAFYSKTYDLTIPDFL</sequence>
<name>A0A397T4J5_9GLOM</name>
<keyword evidence="4" id="KW-1185">Reference proteome</keyword>
<dbReference type="GO" id="GO:0005524">
    <property type="term" value="F:ATP binding"/>
    <property type="evidence" value="ECO:0007669"/>
    <property type="project" value="InterPro"/>
</dbReference>
<protein>
    <submittedName>
        <fullName evidence="3">Kinase-like domain-containing protein</fullName>
    </submittedName>
</protein>
<dbReference type="OrthoDB" id="2791079at2759"/>
<dbReference type="PANTHER" id="PTHR44329">
    <property type="entry name" value="SERINE/THREONINE-PROTEIN KINASE TNNI3K-RELATED"/>
    <property type="match status" value="1"/>
</dbReference>
<gene>
    <name evidence="3" type="ORF">C1645_875696</name>
</gene>
<keyword evidence="3" id="KW-0808">Transferase</keyword>
<organism evidence="3 4">
    <name type="scientific">Glomus cerebriforme</name>
    <dbReference type="NCBI Taxonomy" id="658196"/>
    <lineage>
        <taxon>Eukaryota</taxon>
        <taxon>Fungi</taxon>
        <taxon>Fungi incertae sedis</taxon>
        <taxon>Mucoromycota</taxon>
        <taxon>Glomeromycotina</taxon>
        <taxon>Glomeromycetes</taxon>
        <taxon>Glomerales</taxon>
        <taxon>Glomeraceae</taxon>
        <taxon>Glomus</taxon>
    </lineage>
</organism>
<dbReference type="InterPro" id="IPR051681">
    <property type="entry name" value="Ser/Thr_Kinases-Pseudokinases"/>
</dbReference>